<name>A0A834LQT6_RHOSS</name>
<dbReference type="GO" id="GO:0005886">
    <property type="term" value="C:plasma membrane"/>
    <property type="evidence" value="ECO:0007669"/>
    <property type="project" value="UniProtKB-SubCell"/>
</dbReference>
<accession>A0A834LQT6</accession>
<dbReference type="SUPFAM" id="SSF82153">
    <property type="entry name" value="FAS1 domain"/>
    <property type="match status" value="1"/>
</dbReference>
<keyword evidence="5 8" id="KW-0732">Signal</keyword>
<keyword evidence="4" id="KW-0325">Glycoprotein</keyword>
<keyword evidence="3" id="KW-1003">Cell membrane</keyword>
<evidence type="ECO:0000256" key="3">
    <source>
        <dbReference type="ARBA" id="ARBA00022475"/>
    </source>
</evidence>
<dbReference type="Pfam" id="PF02469">
    <property type="entry name" value="Fasciclin"/>
    <property type="match status" value="1"/>
</dbReference>
<keyword evidence="4" id="KW-0449">Lipoprotein</keyword>
<comment type="function">
    <text evidence="7">May be a cell surface adhesion protein.</text>
</comment>
<comment type="similarity">
    <text evidence="2">Belongs to the fasciclin-like AGP family.</text>
</comment>
<dbReference type="EMBL" id="WJXA01000004">
    <property type="protein sequence ID" value="KAF7145244.1"/>
    <property type="molecule type" value="Genomic_DNA"/>
</dbReference>
<keyword evidence="11" id="KW-1185">Reference proteome</keyword>
<evidence type="ECO:0000256" key="4">
    <source>
        <dbReference type="ARBA" id="ARBA00022622"/>
    </source>
</evidence>
<dbReference type="Proteomes" id="UP000626092">
    <property type="component" value="Unassembled WGS sequence"/>
</dbReference>
<protein>
    <recommendedName>
        <fullName evidence="9">FAS1 domain-containing protein</fullName>
    </recommendedName>
</protein>
<feature type="domain" description="FAS1" evidence="9">
    <location>
        <begin position="32"/>
        <end position="174"/>
    </location>
</feature>
<dbReference type="InterPro" id="IPR000782">
    <property type="entry name" value="FAS1_domain"/>
</dbReference>
<dbReference type="Gene3D" id="2.30.180.10">
    <property type="entry name" value="FAS1 domain"/>
    <property type="match status" value="1"/>
</dbReference>
<evidence type="ECO:0000313" key="10">
    <source>
        <dbReference type="EMBL" id="KAF7145244.1"/>
    </source>
</evidence>
<evidence type="ECO:0000256" key="6">
    <source>
        <dbReference type="ARBA" id="ARBA00023136"/>
    </source>
</evidence>
<dbReference type="InterPro" id="IPR045003">
    <property type="entry name" value="FLA_A"/>
</dbReference>
<dbReference type="PANTHER" id="PTHR32077:SF3">
    <property type="entry name" value="FASCICLIN-LIKE ARABINOGALACTAN PROTEIN 7"/>
    <property type="match status" value="1"/>
</dbReference>
<dbReference type="InterPro" id="IPR036378">
    <property type="entry name" value="FAS1_dom_sf"/>
</dbReference>
<evidence type="ECO:0000256" key="1">
    <source>
        <dbReference type="ARBA" id="ARBA00004609"/>
    </source>
</evidence>
<reference evidence="10" key="1">
    <citation type="submission" date="2019-11" db="EMBL/GenBank/DDBJ databases">
        <authorList>
            <person name="Liu Y."/>
            <person name="Hou J."/>
            <person name="Li T.-Q."/>
            <person name="Guan C.-H."/>
            <person name="Wu X."/>
            <person name="Wu H.-Z."/>
            <person name="Ling F."/>
            <person name="Zhang R."/>
            <person name="Shi X.-G."/>
            <person name="Ren J.-P."/>
            <person name="Chen E.-F."/>
            <person name="Sun J.-M."/>
        </authorList>
    </citation>
    <scope>NUCLEOTIDE SEQUENCE</scope>
    <source>
        <strain evidence="10">Adult_tree_wgs_1</strain>
        <tissue evidence="10">Leaves</tissue>
    </source>
</reference>
<evidence type="ECO:0000313" key="11">
    <source>
        <dbReference type="Proteomes" id="UP000626092"/>
    </source>
</evidence>
<comment type="subcellular location">
    <subcellularLocation>
        <location evidence="1">Cell membrane</location>
        <topology evidence="1">Lipid-anchor</topology>
        <topology evidence="1">GPI-anchor</topology>
    </subcellularLocation>
</comment>
<dbReference type="AlphaFoldDB" id="A0A834LQT6"/>
<keyword evidence="4" id="KW-0336">GPI-anchor</keyword>
<keyword evidence="6" id="KW-0472">Membrane</keyword>
<sequence length="228" mass="24761">MGMGKMTDFTVVLIVTTTLVLIFSPSAYSQSDNLGDILGAPASSYSSFYSLLESSTGTSRILQDQANTQQGLTLFVPNNNAFATDPVPWGTLSPAQIQSLILFHAVPQYYGISALNTLSQLSPVVTMAGGQYTLNFTVVSQALYLNSGWTIAKVVDVVKLNTSTLQIYQIDAVLKPEAIFGEYDEDRVATTPYLESLDRHKGFRGTRSVAFVASNKEIISSGRICFLF</sequence>
<evidence type="ECO:0000259" key="9">
    <source>
        <dbReference type="PROSITE" id="PS50213"/>
    </source>
</evidence>
<dbReference type="GO" id="GO:0009834">
    <property type="term" value="P:plant-type secondary cell wall biogenesis"/>
    <property type="evidence" value="ECO:0007669"/>
    <property type="project" value="TreeGrafter"/>
</dbReference>
<feature type="chain" id="PRO_5032995959" description="FAS1 domain-containing protein" evidence="8">
    <location>
        <begin position="30"/>
        <end position="228"/>
    </location>
</feature>
<evidence type="ECO:0000256" key="7">
    <source>
        <dbReference type="ARBA" id="ARBA00024686"/>
    </source>
</evidence>
<gene>
    <name evidence="10" type="ORF">RHSIM_Rhsim04G0043900</name>
</gene>
<proteinExistence type="inferred from homology"/>
<dbReference type="GO" id="GO:0098552">
    <property type="term" value="C:side of membrane"/>
    <property type="evidence" value="ECO:0007669"/>
    <property type="project" value="UniProtKB-KW"/>
</dbReference>
<dbReference type="SMART" id="SM00554">
    <property type="entry name" value="FAS1"/>
    <property type="match status" value="1"/>
</dbReference>
<evidence type="ECO:0000256" key="2">
    <source>
        <dbReference type="ARBA" id="ARBA00007843"/>
    </source>
</evidence>
<dbReference type="PANTHER" id="PTHR32077">
    <property type="entry name" value="FASCICLIN-LIKE ARABINOGALACTAN PROTEIN"/>
    <property type="match status" value="1"/>
</dbReference>
<dbReference type="PROSITE" id="PS50213">
    <property type="entry name" value="FAS1"/>
    <property type="match status" value="1"/>
</dbReference>
<comment type="caution">
    <text evidence="10">The sequence shown here is derived from an EMBL/GenBank/DDBJ whole genome shotgun (WGS) entry which is preliminary data.</text>
</comment>
<organism evidence="10 11">
    <name type="scientific">Rhododendron simsii</name>
    <name type="common">Sims's rhododendron</name>
    <dbReference type="NCBI Taxonomy" id="118357"/>
    <lineage>
        <taxon>Eukaryota</taxon>
        <taxon>Viridiplantae</taxon>
        <taxon>Streptophyta</taxon>
        <taxon>Embryophyta</taxon>
        <taxon>Tracheophyta</taxon>
        <taxon>Spermatophyta</taxon>
        <taxon>Magnoliopsida</taxon>
        <taxon>eudicotyledons</taxon>
        <taxon>Gunneridae</taxon>
        <taxon>Pentapetalae</taxon>
        <taxon>asterids</taxon>
        <taxon>Ericales</taxon>
        <taxon>Ericaceae</taxon>
        <taxon>Ericoideae</taxon>
        <taxon>Rhodoreae</taxon>
        <taxon>Rhododendron</taxon>
    </lineage>
</organism>
<dbReference type="OrthoDB" id="286301at2759"/>
<feature type="signal peptide" evidence="8">
    <location>
        <begin position="1"/>
        <end position="29"/>
    </location>
</feature>
<evidence type="ECO:0000256" key="8">
    <source>
        <dbReference type="SAM" id="SignalP"/>
    </source>
</evidence>
<evidence type="ECO:0000256" key="5">
    <source>
        <dbReference type="ARBA" id="ARBA00022729"/>
    </source>
</evidence>